<dbReference type="SUPFAM" id="SSF49363">
    <property type="entry name" value="Purple acid phosphatase, N-terminal domain"/>
    <property type="match status" value="1"/>
</dbReference>
<dbReference type="Gene3D" id="3.60.21.10">
    <property type="match status" value="1"/>
</dbReference>
<dbReference type="EMBL" id="CAJNOL010003595">
    <property type="protein sequence ID" value="CAF1568212.1"/>
    <property type="molecule type" value="Genomic_DNA"/>
</dbReference>
<dbReference type="InterPro" id="IPR041792">
    <property type="entry name" value="MPP_PAP"/>
</dbReference>
<comment type="catalytic activity">
    <reaction evidence="4">
        <text>a phosphate monoester + H2O = an alcohol + phosphate</text>
        <dbReference type="Rhea" id="RHEA:15017"/>
        <dbReference type="ChEBI" id="CHEBI:15377"/>
        <dbReference type="ChEBI" id="CHEBI:30879"/>
        <dbReference type="ChEBI" id="CHEBI:43474"/>
        <dbReference type="ChEBI" id="CHEBI:67140"/>
        <dbReference type="EC" id="3.1.3.2"/>
    </reaction>
</comment>
<evidence type="ECO:0000256" key="4">
    <source>
        <dbReference type="RuleBase" id="RU361203"/>
    </source>
</evidence>
<dbReference type="SUPFAM" id="SSF56300">
    <property type="entry name" value="Metallo-dependent phosphatases"/>
    <property type="match status" value="1"/>
</dbReference>
<dbReference type="Pfam" id="PF16656">
    <property type="entry name" value="Pur_ac_phosph_N"/>
    <property type="match status" value="1"/>
</dbReference>
<accession>A0A815YCY3</accession>
<comment type="similarity">
    <text evidence="4">Belongs to the metallophosphoesterase superfamily. Purple acid phosphatase family.</text>
</comment>
<evidence type="ECO:0000256" key="2">
    <source>
        <dbReference type="ARBA" id="ARBA00022801"/>
    </source>
</evidence>
<evidence type="ECO:0000256" key="3">
    <source>
        <dbReference type="ARBA" id="ARBA00023180"/>
    </source>
</evidence>
<evidence type="ECO:0000259" key="7">
    <source>
        <dbReference type="Pfam" id="PF16656"/>
    </source>
</evidence>
<comment type="caution">
    <text evidence="9">The sequence shown here is derived from an EMBL/GenBank/DDBJ whole genome shotgun (WGS) entry which is preliminary data.</text>
</comment>
<dbReference type="Pfam" id="PF00149">
    <property type="entry name" value="Metallophos"/>
    <property type="match status" value="1"/>
</dbReference>
<dbReference type="InterPro" id="IPR004843">
    <property type="entry name" value="Calcineurin-like_PHP"/>
</dbReference>
<evidence type="ECO:0000313" key="8">
    <source>
        <dbReference type="EMBL" id="CAF0878727.1"/>
    </source>
</evidence>
<evidence type="ECO:0000256" key="1">
    <source>
        <dbReference type="ARBA" id="ARBA00022729"/>
    </source>
</evidence>
<name>A0A815YCY3_9BILA</name>
<dbReference type="InterPro" id="IPR015914">
    <property type="entry name" value="PAPs_N"/>
</dbReference>
<dbReference type="InterPro" id="IPR025733">
    <property type="entry name" value="PAPs_C"/>
</dbReference>
<dbReference type="GO" id="GO:0046872">
    <property type="term" value="F:metal ion binding"/>
    <property type="evidence" value="ECO:0007669"/>
    <property type="project" value="InterPro"/>
</dbReference>
<dbReference type="Pfam" id="PF14008">
    <property type="entry name" value="Metallophos_C"/>
    <property type="match status" value="1"/>
</dbReference>
<dbReference type="Proteomes" id="UP000663870">
    <property type="component" value="Unassembled WGS sequence"/>
</dbReference>
<dbReference type="GO" id="GO:0003993">
    <property type="term" value="F:acid phosphatase activity"/>
    <property type="evidence" value="ECO:0007669"/>
    <property type="project" value="UniProtKB-EC"/>
</dbReference>
<reference evidence="9" key="1">
    <citation type="submission" date="2021-02" db="EMBL/GenBank/DDBJ databases">
        <authorList>
            <person name="Nowell W R."/>
        </authorList>
    </citation>
    <scope>NUCLEOTIDE SEQUENCE</scope>
</reference>
<dbReference type="PANTHER" id="PTHR22953">
    <property type="entry name" value="ACID PHOSPHATASE RELATED"/>
    <property type="match status" value="1"/>
</dbReference>
<dbReference type="InterPro" id="IPR008963">
    <property type="entry name" value="Purple_acid_Pase-like_N"/>
</dbReference>
<organism evidence="9 10">
    <name type="scientific">Rotaria sordida</name>
    <dbReference type="NCBI Taxonomy" id="392033"/>
    <lineage>
        <taxon>Eukaryota</taxon>
        <taxon>Metazoa</taxon>
        <taxon>Spiralia</taxon>
        <taxon>Gnathifera</taxon>
        <taxon>Rotifera</taxon>
        <taxon>Eurotatoria</taxon>
        <taxon>Bdelloidea</taxon>
        <taxon>Philodinida</taxon>
        <taxon>Philodinidae</taxon>
        <taxon>Rotaria</taxon>
    </lineage>
</organism>
<dbReference type="InterPro" id="IPR039331">
    <property type="entry name" value="PAPs-like"/>
</dbReference>
<evidence type="ECO:0000259" key="6">
    <source>
        <dbReference type="Pfam" id="PF14008"/>
    </source>
</evidence>
<sequence length="461" mass="51686">MYTFLLFHLFIIVKATIAGICLQKQKPDQIRLAIASKNSVNVGWHSYACPFSTKNPNPTPRVKYGLSPAALTSNSTNGKSSTYNTKNIFTRTSWFYGVELQNLRPRTLYYYRIVAMNDGLASDILSFTSPPALGDRSRPVKIAAYGDMGVDGLLGSLINGVCLFERAVIALQKMLPSIDFVLHHGDICYADDTPLLVLGKTYDQAMDYCQMAMMNITSKRYYMTAVGNHEINCTQIPFLRDACPKNYRNQFPYSNRFNMPSKQSGGYLNAWYSFNYGFVHVVSLSCESDFPNAPSGNLLDTKTQVNWLKNDLAAVNRSITPWVIVQCHRPWKGSIAIEGLSDGKFINCPQCKAAFEAILIKYKVDIYFAGHMHWYERICPNGGKKTADYINPNGPIYITNGAIGNPEGNDHVFKRSSDSCRIITDPGFGVLTLVNARQATFSFYRTSDLVELDRINIIKAR</sequence>
<feature type="domain" description="Purple acid phosphatase N-terminal" evidence="7">
    <location>
        <begin position="27"/>
        <end position="128"/>
    </location>
</feature>
<gene>
    <name evidence="9" type="ORF">JXQ802_LOCUS44942</name>
    <name evidence="8" type="ORF">PYM288_LOCUS8429</name>
</gene>
<feature type="chain" id="PRO_5044038051" description="Purple acid phosphatase" evidence="4">
    <location>
        <begin position="19"/>
        <end position="461"/>
    </location>
</feature>
<dbReference type="AlphaFoldDB" id="A0A815YCY3"/>
<dbReference type="InterPro" id="IPR029052">
    <property type="entry name" value="Metallo-depent_PP-like"/>
</dbReference>
<feature type="domain" description="Calcineurin-like phosphoesterase" evidence="5">
    <location>
        <begin position="141"/>
        <end position="375"/>
    </location>
</feature>
<keyword evidence="2 4" id="KW-0378">Hydrolase</keyword>
<protein>
    <recommendedName>
        <fullName evidence="4">Purple acid phosphatase</fullName>
        <ecNumber evidence="4">3.1.3.2</ecNumber>
    </recommendedName>
</protein>
<evidence type="ECO:0000313" key="10">
    <source>
        <dbReference type="Proteomes" id="UP000663870"/>
    </source>
</evidence>
<dbReference type="PANTHER" id="PTHR22953:SF153">
    <property type="entry name" value="PURPLE ACID PHOSPHATASE"/>
    <property type="match status" value="1"/>
</dbReference>
<keyword evidence="1 4" id="KW-0732">Signal</keyword>
<evidence type="ECO:0000313" key="9">
    <source>
        <dbReference type="EMBL" id="CAF1568212.1"/>
    </source>
</evidence>
<dbReference type="CDD" id="cd00839">
    <property type="entry name" value="MPP_PAPs"/>
    <property type="match status" value="1"/>
</dbReference>
<proteinExistence type="inferred from homology"/>
<keyword evidence="10" id="KW-1185">Reference proteome</keyword>
<dbReference type="Gene3D" id="2.60.40.380">
    <property type="entry name" value="Purple acid phosphatase-like, N-terminal"/>
    <property type="match status" value="1"/>
</dbReference>
<dbReference type="Proteomes" id="UP000663854">
    <property type="component" value="Unassembled WGS sequence"/>
</dbReference>
<dbReference type="EMBL" id="CAJNOH010000113">
    <property type="protein sequence ID" value="CAF0878727.1"/>
    <property type="molecule type" value="Genomic_DNA"/>
</dbReference>
<feature type="domain" description="Purple acid phosphatase C-terminal" evidence="6">
    <location>
        <begin position="394"/>
        <end position="449"/>
    </location>
</feature>
<keyword evidence="3" id="KW-0325">Glycoprotein</keyword>
<evidence type="ECO:0000259" key="5">
    <source>
        <dbReference type="Pfam" id="PF00149"/>
    </source>
</evidence>
<feature type="signal peptide" evidence="4">
    <location>
        <begin position="1"/>
        <end position="18"/>
    </location>
</feature>
<dbReference type="EC" id="3.1.3.2" evidence="4"/>